<feature type="coiled-coil region" evidence="9">
    <location>
        <begin position="404"/>
        <end position="442"/>
    </location>
</feature>
<dbReference type="SMART" id="SM00388">
    <property type="entry name" value="HisKA"/>
    <property type="match status" value="1"/>
</dbReference>
<feature type="domain" description="PAC" evidence="12">
    <location>
        <begin position="362"/>
        <end position="413"/>
    </location>
</feature>
<feature type="domain" description="Histidine kinase" evidence="10">
    <location>
        <begin position="454"/>
        <end position="732"/>
    </location>
</feature>
<feature type="coiled-coil region" evidence="9">
    <location>
        <begin position="266"/>
        <end position="293"/>
    </location>
</feature>
<dbReference type="Pfam" id="PF02518">
    <property type="entry name" value="HATPase_c"/>
    <property type="match status" value="1"/>
</dbReference>
<name>A0A926VI78_9CYAN</name>
<feature type="domain" description="PAS" evidence="11">
    <location>
        <begin position="32"/>
        <end position="81"/>
    </location>
</feature>
<dbReference type="SUPFAM" id="SSF55874">
    <property type="entry name" value="ATPase domain of HSP90 chaperone/DNA topoisomerase II/histidine kinase"/>
    <property type="match status" value="1"/>
</dbReference>
<dbReference type="CDD" id="cd00130">
    <property type="entry name" value="PAS"/>
    <property type="match status" value="2"/>
</dbReference>
<dbReference type="SMART" id="SM00387">
    <property type="entry name" value="HATPase_c"/>
    <property type="match status" value="1"/>
</dbReference>
<dbReference type="NCBIfam" id="TIGR00229">
    <property type="entry name" value="sensory_box"/>
    <property type="match status" value="2"/>
</dbReference>
<dbReference type="CDD" id="cd00082">
    <property type="entry name" value="HisKA"/>
    <property type="match status" value="1"/>
</dbReference>
<dbReference type="Gene3D" id="1.10.287.130">
    <property type="match status" value="1"/>
</dbReference>
<evidence type="ECO:0000259" key="10">
    <source>
        <dbReference type="PROSITE" id="PS50109"/>
    </source>
</evidence>
<dbReference type="InterPro" id="IPR013655">
    <property type="entry name" value="PAS_fold_3"/>
</dbReference>
<dbReference type="InterPro" id="IPR004358">
    <property type="entry name" value="Sig_transdc_His_kin-like_C"/>
</dbReference>
<comment type="caution">
    <text evidence="13">The sequence shown here is derived from an EMBL/GenBank/DDBJ whole genome shotgun (WGS) entry which is preliminary data.</text>
</comment>
<dbReference type="SMART" id="SM00086">
    <property type="entry name" value="PAC"/>
    <property type="match status" value="3"/>
</dbReference>
<feature type="domain" description="PAC" evidence="12">
    <location>
        <begin position="106"/>
        <end position="160"/>
    </location>
</feature>
<proteinExistence type="predicted"/>
<evidence type="ECO:0000313" key="13">
    <source>
        <dbReference type="EMBL" id="MBD2184360.1"/>
    </source>
</evidence>
<dbReference type="Gene3D" id="3.30.450.20">
    <property type="entry name" value="PAS domain"/>
    <property type="match status" value="3"/>
</dbReference>
<dbReference type="PROSITE" id="PS50113">
    <property type="entry name" value="PAC"/>
    <property type="match status" value="2"/>
</dbReference>
<dbReference type="SUPFAM" id="SSF55785">
    <property type="entry name" value="PYP-like sensor domain (PAS domain)"/>
    <property type="match status" value="3"/>
</dbReference>
<keyword evidence="3" id="KW-0597">Phosphoprotein</keyword>
<keyword evidence="9" id="KW-0175">Coiled coil</keyword>
<dbReference type="Gene3D" id="3.30.565.10">
    <property type="entry name" value="Histidine kinase-like ATPase, C-terminal domain"/>
    <property type="match status" value="1"/>
</dbReference>
<evidence type="ECO:0000256" key="3">
    <source>
        <dbReference type="ARBA" id="ARBA00022553"/>
    </source>
</evidence>
<dbReference type="InterPro" id="IPR000014">
    <property type="entry name" value="PAS"/>
</dbReference>
<dbReference type="InterPro" id="IPR035965">
    <property type="entry name" value="PAS-like_dom_sf"/>
</dbReference>
<dbReference type="SMART" id="SM00091">
    <property type="entry name" value="PAS"/>
    <property type="match status" value="3"/>
</dbReference>
<dbReference type="PANTHER" id="PTHR43065">
    <property type="entry name" value="SENSOR HISTIDINE KINASE"/>
    <property type="match status" value="1"/>
</dbReference>
<keyword evidence="14" id="KW-1185">Reference proteome</keyword>
<keyword evidence="5" id="KW-0547">Nucleotide-binding</keyword>
<gene>
    <name evidence="13" type="ORF">H6G03_25385</name>
</gene>
<dbReference type="InterPro" id="IPR036890">
    <property type="entry name" value="HATPase_C_sf"/>
</dbReference>
<evidence type="ECO:0000259" key="11">
    <source>
        <dbReference type="PROSITE" id="PS50112"/>
    </source>
</evidence>
<keyword evidence="6" id="KW-0418">Kinase</keyword>
<feature type="domain" description="PAS" evidence="11">
    <location>
        <begin position="175"/>
        <end position="224"/>
    </location>
</feature>
<evidence type="ECO:0000256" key="8">
    <source>
        <dbReference type="ARBA" id="ARBA00023012"/>
    </source>
</evidence>
<dbReference type="EC" id="2.7.13.3" evidence="2"/>
<keyword evidence="8" id="KW-0902">Two-component regulatory system</keyword>
<sequence>MQLKEANPESVKYSNEAVVCRYINEPEQIEDRLRLLEQAIDACSVGVVISDCSLPDRPIIYCNRAFERITGYSAEEVIGRNCRFLQGQETDPAALAQIRASISEGRDCQVNLKNYRKDGTTFWNELTISPVRNSEGLVTHFIGVQNDITSRKQAQEERDRFFTLSLDMLCVAGFDGYFKQVNPAWEKTLGFSKEELLAKPFIEFVHPHDRERSLLELEKISQGSDTITFENRYLCKDGSYKWLSWNAISIREQGLCYANARDITDRKQLEAARESTEAALRAAEAKFQKLVANVPGVIYQFQLRPDGSFCFPYISSGLREIYELEPQAVQNNAQLMFATVPPEDREHFNELIGVSAQQLQPWRWEGRCMTPSGKIKWIQGAARPEKLANGEILWDGLLMDISDRKEAEEALRRSEEKLRQKASELQATLLELQRTQTQLIQNEKMSSLGQMVAGVAHEINNPVSFIYGNLIPASDYLQDLLELIELYQKHYPEPVPAIQQLAAAIDLDFLTGDLPKMLGSMKVGAERIREIVLSLRNFSRLDEAEMKPVDLHEGLDSTLLILQHRLHSQTVTWEKNSRHSGIEIIKEYGNLPLVECYAGQINQVFMNIIGNAIDSLESRFAIDALEEAEEQGEKRARLSKFSSTPLIRIRTYLSSDTCRAVIRISDNGLGMTEDVKMRLFDPFFTTKPVGKGTGLGLAIAYQIVVEKHGGVLKCISTPGSGAEFCIEIPICQ</sequence>
<dbReference type="PROSITE" id="PS50109">
    <property type="entry name" value="HIS_KIN"/>
    <property type="match status" value="1"/>
</dbReference>
<dbReference type="InterPro" id="IPR000700">
    <property type="entry name" value="PAS-assoc_C"/>
</dbReference>
<dbReference type="PROSITE" id="PS50112">
    <property type="entry name" value="PAS"/>
    <property type="match status" value="2"/>
</dbReference>
<dbReference type="InterPro" id="IPR005467">
    <property type="entry name" value="His_kinase_dom"/>
</dbReference>
<protein>
    <recommendedName>
        <fullName evidence="2">histidine kinase</fullName>
        <ecNumber evidence="2">2.7.13.3</ecNumber>
    </recommendedName>
</protein>
<evidence type="ECO:0000256" key="9">
    <source>
        <dbReference type="SAM" id="Coils"/>
    </source>
</evidence>
<dbReference type="EMBL" id="JACJPW010000080">
    <property type="protein sequence ID" value="MBD2184360.1"/>
    <property type="molecule type" value="Genomic_DNA"/>
</dbReference>
<dbReference type="Pfam" id="PF13426">
    <property type="entry name" value="PAS_9"/>
    <property type="match status" value="1"/>
</dbReference>
<dbReference type="InterPro" id="IPR003661">
    <property type="entry name" value="HisK_dim/P_dom"/>
</dbReference>
<organism evidence="13 14">
    <name type="scientific">Aerosakkonema funiforme FACHB-1375</name>
    <dbReference type="NCBI Taxonomy" id="2949571"/>
    <lineage>
        <taxon>Bacteria</taxon>
        <taxon>Bacillati</taxon>
        <taxon>Cyanobacteriota</taxon>
        <taxon>Cyanophyceae</taxon>
        <taxon>Oscillatoriophycideae</taxon>
        <taxon>Aerosakkonematales</taxon>
        <taxon>Aerosakkonemataceae</taxon>
        <taxon>Aerosakkonema</taxon>
    </lineage>
</organism>
<dbReference type="Proteomes" id="UP000641646">
    <property type="component" value="Unassembled WGS sequence"/>
</dbReference>
<reference evidence="13" key="1">
    <citation type="journal article" date="2015" name="ISME J.">
        <title>Draft Genome Sequence of Streptomyces incarnatus NRRL8089, which Produces the Nucleoside Antibiotic Sinefungin.</title>
        <authorList>
            <person name="Oshima K."/>
            <person name="Hattori M."/>
            <person name="Shimizu H."/>
            <person name="Fukuda K."/>
            <person name="Nemoto M."/>
            <person name="Inagaki K."/>
            <person name="Tamura T."/>
        </authorList>
    </citation>
    <scope>NUCLEOTIDE SEQUENCE</scope>
    <source>
        <strain evidence="13">FACHB-1375</strain>
    </source>
</reference>
<dbReference type="RefSeq" id="WP_190470583.1">
    <property type="nucleotide sequence ID" value="NZ_JACJPW010000080.1"/>
</dbReference>
<dbReference type="InterPro" id="IPR036097">
    <property type="entry name" value="HisK_dim/P_sf"/>
</dbReference>
<dbReference type="AlphaFoldDB" id="A0A926VI78"/>
<dbReference type="PRINTS" id="PR00344">
    <property type="entry name" value="BCTRLSENSOR"/>
</dbReference>
<dbReference type="PANTHER" id="PTHR43065:SF10">
    <property type="entry name" value="PEROXIDE STRESS-ACTIVATED HISTIDINE KINASE MAK3"/>
    <property type="match status" value="1"/>
</dbReference>
<evidence type="ECO:0000256" key="7">
    <source>
        <dbReference type="ARBA" id="ARBA00022840"/>
    </source>
</evidence>
<evidence type="ECO:0000256" key="1">
    <source>
        <dbReference type="ARBA" id="ARBA00000085"/>
    </source>
</evidence>
<keyword evidence="4" id="KW-0808">Transferase</keyword>
<accession>A0A926VI78</accession>
<dbReference type="SUPFAM" id="SSF47384">
    <property type="entry name" value="Homodimeric domain of signal transducing histidine kinase"/>
    <property type="match status" value="1"/>
</dbReference>
<dbReference type="InterPro" id="IPR003594">
    <property type="entry name" value="HATPase_dom"/>
</dbReference>
<evidence type="ECO:0000256" key="4">
    <source>
        <dbReference type="ARBA" id="ARBA00022679"/>
    </source>
</evidence>
<dbReference type="Pfam" id="PF08447">
    <property type="entry name" value="PAS_3"/>
    <property type="match status" value="2"/>
</dbReference>
<evidence type="ECO:0000256" key="6">
    <source>
        <dbReference type="ARBA" id="ARBA00022777"/>
    </source>
</evidence>
<dbReference type="GO" id="GO:0000155">
    <property type="term" value="F:phosphorelay sensor kinase activity"/>
    <property type="evidence" value="ECO:0007669"/>
    <property type="project" value="InterPro"/>
</dbReference>
<evidence type="ECO:0000259" key="12">
    <source>
        <dbReference type="PROSITE" id="PS50113"/>
    </source>
</evidence>
<dbReference type="GO" id="GO:0005524">
    <property type="term" value="F:ATP binding"/>
    <property type="evidence" value="ECO:0007669"/>
    <property type="project" value="UniProtKB-KW"/>
</dbReference>
<reference evidence="13" key="2">
    <citation type="submission" date="2020-08" db="EMBL/GenBank/DDBJ databases">
        <authorList>
            <person name="Chen M."/>
            <person name="Teng W."/>
            <person name="Zhao L."/>
            <person name="Hu C."/>
            <person name="Zhou Y."/>
            <person name="Han B."/>
            <person name="Song L."/>
            <person name="Shu W."/>
        </authorList>
    </citation>
    <scope>NUCLEOTIDE SEQUENCE</scope>
    <source>
        <strain evidence="13">FACHB-1375</strain>
    </source>
</reference>
<comment type="catalytic activity">
    <reaction evidence="1">
        <text>ATP + protein L-histidine = ADP + protein N-phospho-L-histidine.</text>
        <dbReference type="EC" id="2.7.13.3"/>
    </reaction>
</comment>
<evidence type="ECO:0000313" key="14">
    <source>
        <dbReference type="Proteomes" id="UP000641646"/>
    </source>
</evidence>
<evidence type="ECO:0000256" key="2">
    <source>
        <dbReference type="ARBA" id="ARBA00012438"/>
    </source>
</evidence>
<evidence type="ECO:0000256" key="5">
    <source>
        <dbReference type="ARBA" id="ARBA00022741"/>
    </source>
</evidence>
<keyword evidence="7" id="KW-0067">ATP-binding</keyword>
<dbReference type="InterPro" id="IPR001610">
    <property type="entry name" value="PAC"/>
</dbReference>